<reference evidence="1 2" key="1">
    <citation type="journal article" date="2020" name="Arch. Microbiol.">
        <title>The genome sequence of the giant phototrophic gammaproteobacterium Thiospirillum jenense gives insight into its physiological properties and phylogenetic relationships.</title>
        <authorList>
            <person name="Imhoff J.F."/>
            <person name="Meyer T.E."/>
            <person name="Kyndt J.A."/>
        </authorList>
    </citation>
    <scope>NUCLEOTIDE SEQUENCE [LARGE SCALE GENOMIC DNA]</scope>
    <source>
        <strain evidence="1 2">DSM 216</strain>
    </source>
</reference>
<accession>A0A839HFX3</accession>
<dbReference type="Proteomes" id="UP000548632">
    <property type="component" value="Unassembled WGS sequence"/>
</dbReference>
<dbReference type="InterPro" id="IPR011990">
    <property type="entry name" value="TPR-like_helical_dom_sf"/>
</dbReference>
<name>A0A839HFX3_9GAMM</name>
<evidence type="ECO:0000313" key="1">
    <source>
        <dbReference type="EMBL" id="MBB1126017.1"/>
    </source>
</evidence>
<sequence>MNQSDLLLFSLPTTITLTDLSERTIWRRFGKQVIKQPPTSNRALFPFSVIEPYLCVPLTKTDLPLLAQADSGNAAAQVAVALLFLIHDKPKHGAYWLELAVKRDHVDAMNLLGTCIIEGRGRPQDDNLGIMWIAKAAALGHPLSQRQMNELQREGKVY</sequence>
<dbReference type="SUPFAM" id="SSF81901">
    <property type="entry name" value="HCP-like"/>
    <property type="match status" value="1"/>
</dbReference>
<dbReference type="InterPro" id="IPR006597">
    <property type="entry name" value="Sel1-like"/>
</dbReference>
<organism evidence="1 2">
    <name type="scientific">Thiospirillum jenense</name>
    <dbReference type="NCBI Taxonomy" id="1653858"/>
    <lineage>
        <taxon>Bacteria</taxon>
        <taxon>Pseudomonadati</taxon>
        <taxon>Pseudomonadota</taxon>
        <taxon>Gammaproteobacteria</taxon>
        <taxon>Chromatiales</taxon>
        <taxon>Chromatiaceae</taxon>
        <taxon>Thiospirillum</taxon>
    </lineage>
</organism>
<keyword evidence="2" id="KW-1185">Reference proteome</keyword>
<dbReference type="Gene3D" id="1.25.40.10">
    <property type="entry name" value="Tetratricopeptide repeat domain"/>
    <property type="match status" value="1"/>
</dbReference>
<proteinExistence type="predicted"/>
<gene>
    <name evidence="1" type="ORF">HUK38_07205</name>
</gene>
<dbReference type="Pfam" id="PF08238">
    <property type="entry name" value="Sel1"/>
    <property type="match status" value="2"/>
</dbReference>
<dbReference type="RefSeq" id="WP_182583640.1">
    <property type="nucleotide sequence ID" value="NZ_JABVCQ010000012.1"/>
</dbReference>
<evidence type="ECO:0000313" key="2">
    <source>
        <dbReference type="Proteomes" id="UP000548632"/>
    </source>
</evidence>
<dbReference type="AlphaFoldDB" id="A0A839HFX3"/>
<dbReference type="SMART" id="SM00671">
    <property type="entry name" value="SEL1"/>
    <property type="match status" value="2"/>
</dbReference>
<protein>
    <submittedName>
        <fullName evidence="1">Sel1 repeat family protein</fullName>
    </submittedName>
</protein>
<comment type="caution">
    <text evidence="1">The sequence shown here is derived from an EMBL/GenBank/DDBJ whole genome shotgun (WGS) entry which is preliminary data.</text>
</comment>
<dbReference type="EMBL" id="JABVCQ010000012">
    <property type="protein sequence ID" value="MBB1126017.1"/>
    <property type="molecule type" value="Genomic_DNA"/>
</dbReference>